<name>A0A0S4LA12_9BACT</name>
<reference evidence="2" key="1">
    <citation type="submission" date="2015-10" db="EMBL/GenBank/DDBJ databases">
        <authorList>
            <person name="Luecker S."/>
            <person name="Luecker S."/>
        </authorList>
    </citation>
    <scope>NUCLEOTIDE SEQUENCE [LARGE SCALE GENOMIC DNA]</scope>
</reference>
<accession>A0A0S4LA12</accession>
<proteinExistence type="predicted"/>
<dbReference type="Proteomes" id="UP000198736">
    <property type="component" value="Unassembled WGS sequence"/>
</dbReference>
<gene>
    <name evidence="1" type="ORF">COMA2_110002</name>
</gene>
<evidence type="ECO:0000313" key="2">
    <source>
        <dbReference type="Proteomes" id="UP000198736"/>
    </source>
</evidence>
<protein>
    <submittedName>
        <fullName evidence="1">Uncharacterized protein</fullName>
    </submittedName>
</protein>
<keyword evidence="2" id="KW-1185">Reference proteome</keyword>
<dbReference type="EMBL" id="CZPZ01000003">
    <property type="protein sequence ID" value="CUS32612.1"/>
    <property type="molecule type" value="Genomic_DNA"/>
</dbReference>
<dbReference type="AlphaFoldDB" id="A0A0S4LA12"/>
<organism evidence="1 2">
    <name type="scientific">Candidatus Nitrospira nitrificans</name>
    <dbReference type="NCBI Taxonomy" id="1742973"/>
    <lineage>
        <taxon>Bacteria</taxon>
        <taxon>Pseudomonadati</taxon>
        <taxon>Nitrospirota</taxon>
        <taxon>Nitrospiria</taxon>
        <taxon>Nitrospirales</taxon>
        <taxon>Nitrospiraceae</taxon>
        <taxon>Nitrospira</taxon>
    </lineage>
</organism>
<sequence>MVLAETCPRCTKVSAAKRPWPMRQRTLVTRSSSASRRCTLRRRGKAPKLATEERVSDDAVCTRSARAMAKRASDNHISIPPDRFPHLHGQAEIHMYICHMWKQLEKCFLLSFEYLGILATNFLNVYVFGYQCRWAVVS</sequence>
<evidence type="ECO:0000313" key="1">
    <source>
        <dbReference type="EMBL" id="CUS32612.1"/>
    </source>
</evidence>